<evidence type="ECO:0000313" key="6">
    <source>
        <dbReference type="Proteomes" id="UP001174932"/>
    </source>
</evidence>
<dbReference type="Pfam" id="PF00392">
    <property type="entry name" value="GntR"/>
    <property type="match status" value="1"/>
</dbReference>
<dbReference type="SMART" id="SM00895">
    <property type="entry name" value="FCD"/>
    <property type="match status" value="1"/>
</dbReference>
<keyword evidence="6" id="KW-1185">Reference proteome</keyword>
<reference evidence="5" key="1">
    <citation type="journal article" date="2015" name="Int. J. Syst. Evol. Microbiol.">
        <title>Rhizobium alvei sp. nov., isolated from a freshwater river.</title>
        <authorList>
            <person name="Sheu S.Y."/>
            <person name="Huang H.W."/>
            <person name="Young C.C."/>
            <person name="Chen W.M."/>
        </authorList>
    </citation>
    <scope>NUCLEOTIDE SEQUENCE</scope>
    <source>
        <strain evidence="5">TNR-22</strain>
    </source>
</reference>
<dbReference type="Pfam" id="PF07729">
    <property type="entry name" value="FCD"/>
    <property type="match status" value="1"/>
</dbReference>
<keyword evidence="3" id="KW-0804">Transcription</keyword>
<dbReference type="PANTHER" id="PTHR43537">
    <property type="entry name" value="TRANSCRIPTIONAL REGULATOR, GNTR FAMILY"/>
    <property type="match status" value="1"/>
</dbReference>
<sequence length="211" mass="23412">MRDSTESQSRLAYLALESLIVTLKLAPGSLVTEKQLIALAGFGRTPVREAIQKLEWQGLIAVRPRAGLQVAELDPRQPAQILEARRQLEPLAVRKTADTIDDEARNALIDCAKAMTECSVTGDLEGFLAADKRFDEILERCCPNPFISQALASLQTHSRRYWFATANEMSLDRSVSLHVRVIRALLNGHGDEAEKSMTELLDAMLEQEVIA</sequence>
<dbReference type="InterPro" id="IPR008920">
    <property type="entry name" value="TF_FadR/GntR_C"/>
</dbReference>
<dbReference type="SUPFAM" id="SSF46785">
    <property type="entry name" value="Winged helix' DNA-binding domain"/>
    <property type="match status" value="1"/>
</dbReference>
<dbReference type="PANTHER" id="PTHR43537:SF45">
    <property type="entry name" value="GNTR FAMILY REGULATORY PROTEIN"/>
    <property type="match status" value="1"/>
</dbReference>
<dbReference type="PROSITE" id="PS50949">
    <property type="entry name" value="HTH_GNTR"/>
    <property type="match status" value="1"/>
</dbReference>
<dbReference type="InterPro" id="IPR036388">
    <property type="entry name" value="WH-like_DNA-bd_sf"/>
</dbReference>
<dbReference type="Gene3D" id="1.20.120.530">
    <property type="entry name" value="GntR ligand-binding domain-like"/>
    <property type="match status" value="1"/>
</dbReference>
<reference evidence="5" key="2">
    <citation type="submission" date="2023-07" db="EMBL/GenBank/DDBJ databases">
        <authorList>
            <person name="Shen H."/>
        </authorList>
    </citation>
    <scope>NUCLEOTIDE SEQUENCE</scope>
    <source>
        <strain evidence="5">TNR-22</strain>
    </source>
</reference>
<dbReference type="EMBL" id="JAUOZU010000013">
    <property type="protein sequence ID" value="MDO6965681.1"/>
    <property type="molecule type" value="Genomic_DNA"/>
</dbReference>
<evidence type="ECO:0000256" key="3">
    <source>
        <dbReference type="ARBA" id="ARBA00023163"/>
    </source>
</evidence>
<evidence type="ECO:0000256" key="1">
    <source>
        <dbReference type="ARBA" id="ARBA00023015"/>
    </source>
</evidence>
<evidence type="ECO:0000256" key="2">
    <source>
        <dbReference type="ARBA" id="ARBA00023125"/>
    </source>
</evidence>
<dbReference type="InterPro" id="IPR000524">
    <property type="entry name" value="Tscrpt_reg_HTH_GntR"/>
</dbReference>
<dbReference type="InterPro" id="IPR011711">
    <property type="entry name" value="GntR_C"/>
</dbReference>
<dbReference type="SUPFAM" id="SSF48008">
    <property type="entry name" value="GntR ligand-binding domain-like"/>
    <property type="match status" value="1"/>
</dbReference>
<proteinExistence type="predicted"/>
<dbReference type="SMART" id="SM00345">
    <property type="entry name" value="HTH_GNTR"/>
    <property type="match status" value="1"/>
</dbReference>
<feature type="domain" description="HTH gntR-type" evidence="4">
    <location>
        <begin position="6"/>
        <end position="73"/>
    </location>
</feature>
<organism evidence="5 6">
    <name type="scientific">Rhizobium alvei</name>
    <dbReference type="NCBI Taxonomy" id="1132659"/>
    <lineage>
        <taxon>Bacteria</taxon>
        <taxon>Pseudomonadati</taxon>
        <taxon>Pseudomonadota</taxon>
        <taxon>Alphaproteobacteria</taxon>
        <taxon>Hyphomicrobiales</taxon>
        <taxon>Rhizobiaceae</taxon>
        <taxon>Rhizobium/Agrobacterium group</taxon>
        <taxon>Rhizobium</taxon>
    </lineage>
</organism>
<gene>
    <name evidence="5" type="ORF">Q4481_17095</name>
</gene>
<evidence type="ECO:0000259" key="4">
    <source>
        <dbReference type="PROSITE" id="PS50949"/>
    </source>
</evidence>
<dbReference type="Proteomes" id="UP001174932">
    <property type="component" value="Unassembled WGS sequence"/>
</dbReference>
<protein>
    <submittedName>
        <fullName evidence="5">GntR family transcriptional regulator</fullName>
    </submittedName>
</protein>
<name>A0ABT8YPX9_9HYPH</name>
<keyword evidence="2" id="KW-0238">DNA-binding</keyword>
<dbReference type="InterPro" id="IPR036390">
    <property type="entry name" value="WH_DNA-bd_sf"/>
</dbReference>
<evidence type="ECO:0000313" key="5">
    <source>
        <dbReference type="EMBL" id="MDO6965681.1"/>
    </source>
</evidence>
<dbReference type="RefSeq" id="WP_304377616.1">
    <property type="nucleotide sequence ID" value="NZ_JAUOZU010000013.1"/>
</dbReference>
<comment type="caution">
    <text evidence="5">The sequence shown here is derived from an EMBL/GenBank/DDBJ whole genome shotgun (WGS) entry which is preliminary data.</text>
</comment>
<accession>A0ABT8YPX9</accession>
<keyword evidence="1" id="KW-0805">Transcription regulation</keyword>
<dbReference type="Gene3D" id="1.10.10.10">
    <property type="entry name" value="Winged helix-like DNA-binding domain superfamily/Winged helix DNA-binding domain"/>
    <property type="match status" value="1"/>
</dbReference>